<evidence type="ECO:0000313" key="1">
    <source>
        <dbReference type="EMBL" id="RIX29180.1"/>
    </source>
</evidence>
<dbReference type="AlphaFoldDB" id="A0A418PZZ8"/>
<gene>
    <name evidence="1" type="ORF">D3M59_07670</name>
</gene>
<organism evidence="1 2">
    <name type="scientific">Sphingomonas edaphi</name>
    <dbReference type="NCBI Taxonomy" id="2315689"/>
    <lineage>
        <taxon>Bacteria</taxon>
        <taxon>Pseudomonadati</taxon>
        <taxon>Pseudomonadota</taxon>
        <taxon>Alphaproteobacteria</taxon>
        <taxon>Sphingomonadales</taxon>
        <taxon>Sphingomonadaceae</taxon>
        <taxon>Sphingomonas</taxon>
    </lineage>
</organism>
<dbReference type="RefSeq" id="WP_119533067.1">
    <property type="nucleotide sequence ID" value="NZ_QXTF01000002.1"/>
</dbReference>
<dbReference type="EMBL" id="QXTF01000002">
    <property type="protein sequence ID" value="RIX29180.1"/>
    <property type="molecule type" value="Genomic_DNA"/>
</dbReference>
<proteinExistence type="predicted"/>
<dbReference type="OrthoDB" id="8453752at2"/>
<keyword evidence="2" id="KW-1185">Reference proteome</keyword>
<protein>
    <recommendedName>
        <fullName evidence="3">MarR family transcriptional regulator</fullName>
    </recommendedName>
</protein>
<reference evidence="1 2" key="1">
    <citation type="submission" date="2018-09" db="EMBL/GenBank/DDBJ databases">
        <title>Sphingomonas sp. DAC4.</title>
        <authorList>
            <person name="Seo T."/>
        </authorList>
    </citation>
    <scope>NUCLEOTIDE SEQUENCE [LARGE SCALE GENOMIC DNA]</scope>
    <source>
        <strain evidence="1 2">DAC4</strain>
    </source>
</reference>
<evidence type="ECO:0008006" key="3">
    <source>
        <dbReference type="Google" id="ProtNLM"/>
    </source>
</evidence>
<evidence type="ECO:0000313" key="2">
    <source>
        <dbReference type="Proteomes" id="UP000285023"/>
    </source>
</evidence>
<dbReference type="Proteomes" id="UP000285023">
    <property type="component" value="Unassembled WGS sequence"/>
</dbReference>
<sequence>MPSDSYIKSFISSSFRSVWAIDLIQFLHSEPARTHSRDELIDALRASDSVVGQCMESLLAAGLITLTDEGQVGLRTSDPRTAEMIAASIDFYTKSPDKVRRIIVSNTVPGITAFADAFRLRKD</sequence>
<comment type="caution">
    <text evidence="1">The sequence shown here is derived from an EMBL/GenBank/DDBJ whole genome shotgun (WGS) entry which is preliminary data.</text>
</comment>
<name>A0A418PZZ8_9SPHN</name>
<accession>A0A418PZZ8</accession>